<organism evidence="6 7">
    <name type="scientific">Pseudomonas asiatica</name>
    <dbReference type="NCBI Taxonomy" id="2219225"/>
    <lineage>
        <taxon>Bacteria</taxon>
        <taxon>Pseudomonadati</taxon>
        <taxon>Pseudomonadota</taxon>
        <taxon>Gammaproteobacteria</taxon>
        <taxon>Pseudomonadales</taxon>
        <taxon>Pseudomonadaceae</taxon>
        <taxon>Pseudomonas</taxon>
    </lineage>
</organism>
<dbReference type="InterPro" id="IPR029062">
    <property type="entry name" value="Class_I_gatase-like"/>
</dbReference>
<sequence length="357" mass="40240">MVAQQQIEQREEPAHAPVIAAQVKPELRVGFVLMNHFTLVPVAGLVDSLRFAADKSFRSQQVFCQWDWMTLDDQPITASCGMPISPTKPLNLFAQYDYIVLAGGLLDETRNPPAWLLDALREVHAANIPIIALCSGSFVLGKAGLLDGRRCALHFTLRDEFRERFPLSTAVIDKSYVDDRGIITCPGGTAIDLAANLIRRHCGAVRAQKGLEYLLVDERADEQEGKAASECVYQNDRVQRAISFMRANLDASMTLKAVAEAVGTHPRQLHREFVANTQEPPANYWRKLRLDHARRLLVNTSQNITTIALACGFSDASHFILWFRKQYGETPYSFRKRRHEVERFDWHGDKVGLDPEL</sequence>
<dbReference type="GO" id="GO:0043565">
    <property type="term" value="F:sequence-specific DNA binding"/>
    <property type="evidence" value="ECO:0007669"/>
    <property type="project" value="InterPro"/>
</dbReference>
<dbReference type="SUPFAM" id="SSF46689">
    <property type="entry name" value="Homeodomain-like"/>
    <property type="match status" value="2"/>
</dbReference>
<gene>
    <name evidence="5" type="ORF">NP533_14260</name>
    <name evidence="6" type="ORF">NP554_25425</name>
</gene>
<protein>
    <submittedName>
        <fullName evidence="6">GlxA family transcriptional regulator</fullName>
    </submittedName>
</protein>
<dbReference type="PANTHER" id="PTHR43130">
    <property type="entry name" value="ARAC-FAMILY TRANSCRIPTIONAL REGULATOR"/>
    <property type="match status" value="1"/>
</dbReference>
<evidence type="ECO:0000256" key="3">
    <source>
        <dbReference type="ARBA" id="ARBA00023163"/>
    </source>
</evidence>
<keyword evidence="1" id="KW-0805">Transcription regulation</keyword>
<dbReference type="PANTHER" id="PTHR43130:SF3">
    <property type="entry name" value="HTH-TYPE TRANSCRIPTIONAL REGULATOR RV1931C"/>
    <property type="match status" value="1"/>
</dbReference>
<evidence type="ECO:0000313" key="6">
    <source>
        <dbReference type="EMBL" id="MDD2115133.1"/>
    </source>
</evidence>
<dbReference type="GO" id="GO:0003700">
    <property type="term" value="F:DNA-binding transcription factor activity"/>
    <property type="evidence" value="ECO:0007669"/>
    <property type="project" value="InterPro"/>
</dbReference>
<dbReference type="SMART" id="SM00342">
    <property type="entry name" value="HTH_ARAC"/>
    <property type="match status" value="1"/>
</dbReference>
<dbReference type="PROSITE" id="PS01124">
    <property type="entry name" value="HTH_ARAC_FAMILY_2"/>
    <property type="match status" value="1"/>
</dbReference>
<evidence type="ECO:0000256" key="1">
    <source>
        <dbReference type="ARBA" id="ARBA00023015"/>
    </source>
</evidence>
<dbReference type="Gene3D" id="1.10.10.60">
    <property type="entry name" value="Homeodomain-like"/>
    <property type="match status" value="2"/>
</dbReference>
<dbReference type="Proteomes" id="UP001150728">
    <property type="component" value="Unassembled WGS sequence"/>
</dbReference>
<feature type="domain" description="HTH araC/xylS-type" evidence="4">
    <location>
        <begin position="239"/>
        <end position="337"/>
    </location>
</feature>
<dbReference type="InterPro" id="IPR002818">
    <property type="entry name" value="DJ-1/PfpI"/>
</dbReference>
<keyword evidence="3" id="KW-0804">Transcription</keyword>
<accession>A0A9X4I2S0</accession>
<evidence type="ECO:0000313" key="5">
    <source>
        <dbReference type="EMBL" id="MDD2107364.1"/>
    </source>
</evidence>
<proteinExistence type="predicted"/>
<dbReference type="InterPro" id="IPR020449">
    <property type="entry name" value="Tscrpt_reg_AraC-type_HTH"/>
</dbReference>
<dbReference type="Pfam" id="PF01965">
    <property type="entry name" value="DJ-1_PfpI"/>
    <property type="match status" value="1"/>
</dbReference>
<comment type="caution">
    <text evidence="6">The sequence shown here is derived from an EMBL/GenBank/DDBJ whole genome shotgun (WGS) entry which is preliminary data.</text>
</comment>
<dbReference type="AlphaFoldDB" id="A0A9X4I2S0"/>
<evidence type="ECO:0000313" key="7">
    <source>
        <dbReference type="Proteomes" id="UP001150728"/>
    </source>
</evidence>
<dbReference type="InterPro" id="IPR018060">
    <property type="entry name" value="HTH_AraC"/>
</dbReference>
<dbReference type="Pfam" id="PF12833">
    <property type="entry name" value="HTH_18"/>
    <property type="match status" value="1"/>
</dbReference>
<dbReference type="EMBL" id="JANIAM010000028">
    <property type="protein sequence ID" value="MDD2115133.1"/>
    <property type="molecule type" value="Genomic_DNA"/>
</dbReference>
<dbReference type="InterPro" id="IPR009057">
    <property type="entry name" value="Homeodomain-like_sf"/>
</dbReference>
<reference evidence="6" key="1">
    <citation type="submission" date="2022-07" db="EMBL/GenBank/DDBJ databases">
        <title>Multi-strain Analysis of Pseudomonas putida Reveals Metabolic and Genetic Diversity.</title>
        <authorList>
            <person name="Monk J.M."/>
        </authorList>
    </citation>
    <scope>NUCLEOTIDE SEQUENCE</scope>
    <source>
        <strain evidence="5">17514</strain>
        <strain evidence="6">17633</strain>
    </source>
</reference>
<dbReference type="Proteomes" id="UP001150678">
    <property type="component" value="Unassembled WGS sequence"/>
</dbReference>
<dbReference type="Gene3D" id="3.40.50.880">
    <property type="match status" value="1"/>
</dbReference>
<dbReference type="PROSITE" id="PS00041">
    <property type="entry name" value="HTH_ARAC_FAMILY_1"/>
    <property type="match status" value="1"/>
</dbReference>
<evidence type="ECO:0000259" key="4">
    <source>
        <dbReference type="PROSITE" id="PS01124"/>
    </source>
</evidence>
<keyword evidence="2" id="KW-0238">DNA-binding</keyword>
<dbReference type="GO" id="GO:0009893">
    <property type="term" value="P:positive regulation of metabolic process"/>
    <property type="evidence" value="ECO:0007669"/>
    <property type="project" value="UniProtKB-ARBA"/>
</dbReference>
<dbReference type="InterPro" id="IPR052158">
    <property type="entry name" value="INH-QAR"/>
</dbReference>
<dbReference type="EMBL" id="JANIAN010000017">
    <property type="protein sequence ID" value="MDD2107364.1"/>
    <property type="molecule type" value="Genomic_DNA"/>
</dbReference>
<evidence type="ECO:0000256" key="2">
    <source>
        <dbReference type="ARBA" id="ARBA00023125"/>
    </source>
</evidence>
<dbReference type="RefSeq" id="WP_025338715.1">
    <property type="nucleotide sequence ID" value="NZ_JANIAM010000028.1"/>
</dbReference>
<name>A0A9X4I2S0_9PSED</name>
<dbReference type="InterPro" id="IPR018062">
    <property type="entry name" value="HTH_AraC-typ_CS"/>
</dbReference>
<dbReference type="PRINTS" id="PR00032">
    <property type="entry name" value="HTHARAC"/>
</dbReference>
<dbReference type="CDD" id="cd03136">
    <property type="entry name" value="GATase1_AraC_ArgR_like"/>
    <property type="match status" value="1"/>
</dbReference>
<dbReference type="SUPFAM" id="SSF52317">
    <property type="entry name" value="Class I glutamine amidotransferase-like"/>
    <property type="match status" value="1"/>
</dbReference>